<reference evidence="1 2" key="1">
    <citation type="journal article" date="2023" name="Hortic Res">
        <title>Pangenome of water caltrop reveals structural variations and asymmetric subgenome divergence after allopolyploidization.</title>
        <authorList>
            <person name="Zhang X."/>
            <person name="Chen Y."/>
            <person name="Wang L."/>
            <person name="Yuan Y."/>
            <person name="Fang M."/>
            <person name="Shi L."/>
            <person name="Lu R."/>
            <person name="Comes H.P."/>
            <person name="Ma Y."/>
            <person name="Chen Y."/>
            <person name="Huang G."/>
            <person name="Zhou Y."/>
            <person name="Zheng Z."/>
            <person name="Qiu Y."/>
        </authorList>
    </citation>
    <scope>NUCLEOTIDE SEQUENCE [LARGE SCALE GENOMIC DNA]</scope>
    <source>
        <strain evidence="1">F231</strain>
    </source>
</reference>
<dbReference type="AntiFam" id="ANF00038">
    <property type="entry name" value="Overlaps SRP RNA, same strand"/>
</dbReference>
<keyword evidence="2" id="KW-1185">Reference proteome</keyword>
<evidence type="ECO:0000313" key="1">
    <source>
        <dbReference type="EMBL" id="KAK4768746.1"/>
    </source>
</evidence>
<sequence length="119" mass="13548">MHQITSHLKTLKVMLPKIIEGGSLSNILDQCMLVLDSHRWVHLPAVGFPTNYVLTTGPPSSRLELVRLLWAKARVTRFLKWRVKREAGFTEERPLPSPFSERITGQCLVGLVGSWAHHR</sequence>
<gene>
    <name evidence="1" type="ORF">SAY86_026896</name>
</gene>
<evidence type="ECO:0000313" key="2">
    <source>
        <dbReference type="Proteomes" id="UP001346149"/>
    </source>
</evidence>
<dbReference type="AlphaFoldDB" id="A0AAN7KK74"/>
<proteinExistence type="predicted"/>
<name>A0AAN7KK74_TRANT</name>
<dbReference type="EMBL" id="JAXQNO010000021">
    <property type="protein sequence ID" value="KAK4768746.1"/>
    <property type="molecule type" value="Genomic_DNA"/>
</dbReference>
<accession>A0AAN7KK74</accession>
<dbReference type="Proteomes" id="UP001346149">
    <property type="component" value="Unassembled WGS sequence"/>
</dbReference>
<protein>
    <submittedName>
        <fullName evidence="1">Uncharacterized protein</fullName>
    </submittedName>
</protein>
<organism evidence="1 2">
    <name type="scientific">Trapa natans</name>
    <name type="common">Water chestnut</name>
    <dbReference type="NCBI Taxonomy" id="22666"/>
    <lineage>
        <taxon>Eukaryota</taxon>
        <taxon>Viridiplantae</taxon>
        <taxon>Streptophyta</taxon>
        <taxon>Embryophyta</taxon>
        <taxon>Tracheophyta</taxon>
        <taxon>Spermatophyta</taxon>
        <taxon>Magnoliopsida</taxon>
        <taxon>eudicotyledons</taxon>
        <taxon>Gunneridae</taxon>
        <taxon>Pentapetalae</taxon>
        <taxon>rosids</taxon>
        <taxon>malvids</taxon>
        <taxon>Myrtales</taxon>
        <taxon>Lythraceae</taxon>
        <taxon>Trapa</taxon>
    </lineage>
</organism>
<comment type="caution">
    <text evidence="1">The sequence shown here is derived from an EMBL/GenBank/DDBJ whole genome shotgun (WGS) entry which is preliminary data.</text>
</comment>